<dbReference type="InterPro" id="IPR036291">
    <property type="entry name" value="NAD(P)-bd_dom_sf"/>
</dbReference>
<evidence type="ECO:0000313" key="3">
    <source>
        <dbReference type="EMBL" id="MET3579770.1"/>
    </source>
</evidence>
<protein>
    <submittedName>
        <fullName evidence="3">NAD(P)-dependent dehydrogenase (Short-subunit alcohol dehydrogenase family)</fullName>
    </submittedName>
</protein>
<gene>
    <name evidence="3" type="ORF">ABID19_002801</name>
</gene>
<dbReference type="Pfam" id="PF00106">
    <property type="entry name" value="adh_short"/>
    <property type="match status" value="1"/>
</dbReference>
<dbReference type="PANTHER" id="PTHR44169">
    <property type="entry name" value="NADPH-DEPENDENT 1-ACYLDIHYDROXYACETONE PHOSPHATE REDUCTASE"/>
    <property type="match status" value="1"/>
</dbReference>
<dbReference type="InterPro" id="IPR002347">
    <property type="entry name" value="SDR_fam"/>
</dbReference>
<comment type="similarity">
    <text evidence="1">Belongs to the short-chain dehydrogenases/reductases (SDR) family.</text>
</comment>
<evidence type="ECO:0000256" key="2">
    <source>
        <dbReference type="ARBA" id="ARBA00023002"/>
    </source>
</evidence>
<keyword evidence="2" id="KW-0560">Oxidoreductase</keyword>
<evidence type="ECO:0000256" key="1">
    <source>
        <dbReference type="ARBA" id="ARBA00006484"/>
    </source>
</evidence>
<organism evidence="3 4">
    <name type="scientific">Mesorhizobium robiniae</name>
    <dbReference type="NCBI Taxonomy" id="559315"/>
    <lineage>
        <taxon>Bacteria</taxon>
        <taxon>Pseudomonadati</taxon>
        <taxon>Pseudomonadota</taxon>
        <taxon>Alphaproteobacteria</taxon>
        <taxon>Hyphomicrobiales</taxon>
        <taxon>Phyllobacteriaceae</taxon>
        <taxon>Mesorhizobium</taxon>
    </lineage>
</organism>
<evidence type="ECO:0000313" key="4">
    <source>
        <dbReference type="Proteomes" id="UP001549204"/>
    </source>
</evidence>
<dbReference type="PANTHER" id="PTHR44169:SF6">
    <property type="entry name" value="NADPH-DEPENDENT 1-ACYLDIHYDROXYACETONE PHOSPHATE REDUCTASE"/>
    <property type="match status" value="1"/>
</dbReference>
<accession>A0ABV2GN95</accession>
<sequence length="276" mass="28401">MIAGAGTGLGREVALKFASEGSVVFGTAESAAQVQDLKVASGGRVSLAACDITNMQGLRAWAEGVSEALDGAGLDVLVILQEAHETGPLEAMPLDAIRRELELNVVGAIAVINAFLPSLRVARGRVIQVSSWIARLAVPFGGLSAASTAALEALSAAYRAEVQPSGVDVVMVTTDLIVPGDTDRSTRPVRPISDLTPAQRDLYGKRLATATTRLEELAIGGTHVAEVAAQVVQIAQAPAAASHVPVGDRAIEIVAAARSKNDADLDAFRLSLVGLG</sequence>
<dbReference type="Gene3D" id="3.40.50.720">
    <property type="entry name" value="NAD(P)-binding Rossmann-like Domain"/>
    <property type="match status" value="1"/>
</dbReference>
<comment type="caution">
    <text evidence="3">The sequence shown here is derived from an EMBL/GenBank/DDBJ whole genome shotgun (WGS) entry which is preliminary data.</text>
</comment>
<dbReference type="RefSeq" id="WP_354491236.1">
    <property type="nucleotide sequence ID" value="NZ_JBEPMC010000004.1"/>
</dbReference>
<dbReference type="Proteomes" id="UP001549204">
    <property type="component" value="Unassembled WGS sequence"/>
</dbReference>
<proteinExistence type="inferred from homology"/>
<reference evidence="3 4" key="1">
    <citation type="submission" date="2024-06" db="EMBL/GenBank/DDBJ databases">
        <title>Genomic Encyclopedia of Type Strains, Phase IV (KMG-IV): sequencing the most valuable type-strain genomes for metagenomic binning, comparative biology and taxonomic classification.</title>
        <authorList>
            <person name="Goeker M."/>
        </authorList>
    </citation>
    <scope>NUCLEOTIDE SEQUENCE [LARGE SCALE GENOMIC DNA]</scope>
    <source>
        <strain evidence="3 4">DSM 100022</strain>
    </source>
</reference>
<dbReference type="EMBL" id="JBEPMC010000004">
    <property type="protein sequence ID" value="MET3579770.1"/>
    <property type="molecule type" value="Genomic_DNA"/>
</dbReference>
<keyword evidence="4" id="KW-1185">Reference proteome</keyword>
<dbReference type="SUPFAM" id="SSF51735">
    <property type="entry name" value="NAD(P)-binding Rossmann-fold domains"/>
    <property type="match status" value="1"/>
</dbReference>
<name>A0ABV2GN95_9HYPH</name>